<dbReference type="PANTHER" id="PTHR23520:SF5">
    <property type="entry name" value="TRANSPORTER, PUTATIVE (AFU_ORTHOLOGUE AFUA_3G04000)-RELATED"/>
    <property type="match status" value="1"/>
</dbReference>
<keyword evidence="1" id="KW-0812">Transmembrane</keyword>
<organism evidence="3 4">
    <name type="scientific">Vulcanisaeta moutnovskia (strain 768-28)</name>
    <dbReference type="NCBI Taxonomy" id="985053"/>
    <lineage>
        <taxon>Archaea</taxon>
        <taxon>Thermoproteota</taxon>
        <taxon>Thermoprotei</taxon>
        <taxon>Thermoproteales</taxon>
        <taxon>Thermoproteaceae</taxon>
        <taxon>Vulcanisaeta</taxon>
    </lineage>
</organism>
<dbReference type="EMBL" id="CP002529">
    <property type="protein sequence ID" value="ADY00545.1"/>
    <property type="molecule type" value="Genomic_DNA"/>
</dbReference>
<evidence type="ECO:0000256" key="1">
    <source>
        <dbReference type="SAM" id="Phobius"/>
    </source>
</evidence>
<feature type="transmembrane region" description="Helical" evidence="1">
    <location>
        <begin position="12"/>
        <end position="30"/>
    </location>
</feature>
<dbReference type="PANTHER" id="PTHR23520">
    <property type="entry name" value="TRANSPORTER, PUTATIVE (AFU_ORTHOLOGUE AFUA_3G04000)-RELATED"/>
    <property type="match status" value="1"/>
</dbReference>
<feature type="transmembrane region" description="Helical" evidence="1">
    <location>
        <begin position="137"/>
        <end position="162"/>
    </location>
</feature>
<feature type="transmembrane region" description="Helical" evidence="1">
    <location>
        <begin position="248"/>
        <end position="265"/>
    </location>
</feature>
<feature type="transmembrane region" description="Helical" evidence="1">
    <location>
        <begin position="363"/>
        <end position="384"/>
    </location>
</feature>
<evidence type="ECO:0000259" key="2">
    <source>
        <dbReference type="PROSITE" id="PS50850"/>
    </source>
</evidence>
<feature type="transmembrane region" description="Helical" evidence="1">
    <location>
        <begin position="36"/>
        <end position="58"/>
    </location>
</feature>
<sequence>MRRNAVLLIASRAIRSLAFGYLTFIVPLYLKSIGFSAVIIGLYFLVATISSAILVLISGFLGDMIGRRDALIIMSSLFIISMVIFSITNNKVLLFLTSVFGTTTGSMGGGGAGGGPVTPLQTSLLADNTELNERTRIFSLTTSISLLSSLLGSLISYAILSLGFSDLVLFRISLVLSIISLMLLVLISRDKPRIKSLSINDILPRRSSKPITRIAIAGSLGSLGLGMVTPLLPLWFRLFLNASEIEINEVYTASYVVSIILTLMARRIEVFMGRVRAISILRSISVFLFIVMALMPVFMIDAVLYVIRVTLYTITIPLRQSLSMDLMDENERARGLSITGLARRVPYGLGSTIAGLLMNYAEFSLSMVLGGGIALLDPILYYIFFRHYDDRSSQV</sequence>
<dbReference type="RefSeq" id="WP_013603708.1">
    <property type="nucleotide sequence ID" value="NC_015151.1"/>
</dbReference>
<protein>
    <submittedName>
        <fullName evidence="3">Major facilitator superfamily MFS_1</fullName>
    </submittedName>
</protein>
<name>F0QTS9_VULM7</name>
<feature type="transmembrane region" description="Helical" evidence="1">
    <location>
        <begin position="93"/>
        <end position="117"/>
    </location>
</feature>
<dbReference type="PROSITE" id="PS50850">
    <property type="entry name" value="MFS"/>
    <property type="match status" value="1"/>
</dbReference>
<feature type="transmembrane region" description="Helical" evidence="1">
    <location>
        <begin position="214"/>
        <end position="236"/>
    </location>
</feature>
<dbReference type="GO" id="GO:0022857">
    <property type="term" value="F:transmembrane transporter activity"/>
    <property type="evidence" value="ECO:0007669"/>
    <property type="project" value="InterPro"/>
</dbReference>
<dbReference type="AlphaFoldDB" id="F0QTS9"/>
<dbReference type="HOGENOM" id="CLU_025894_3_1_2"/>
<dbReference type="Gene3D" id="1.20.1250.20">
    <property type="entry name" value="MFS general substrate transporter like domains"/>
    <property type="match status" value="2"/>
</dbReference>
<dbReference type="GeneID" id="10287984"/>
<dbReference type="InterPro" id="IPR036259">
    <property type="entry name" value="MFS_trans_sf"/>
</dbReference>
<proteinExistence type="predicted"/>
<dbReference type="KEGG" id="vmo:VMUT_0332"/>
<dbReference type="InterPro" id="IPR020846">
    <property type="entry name" value="MFS_dom"/>
</dbReference>
<keyword evidence="1" id="KW-0472">Membrane</keyword>
<dbReference type="SUPFAM" id="SSF103473">
    <property type="entry name" value="MFS general substrate transporter"/>
    <property type="match status" value="1"/>
</dbReference>
<dbReference type="Pfam" id="PF07690">
    <property type="entry name" value="MFS_1"/>
    <property type="match status" value="1"/>
</dbReference>
<dbReference type="OrthoDB" id="56622at2157"/>
<keyword evidence="1" id="KW-1133">Transmembrane helix</keyword>
<gene>
    <name evidence="3" type="ordered locus">VMUT_0332</name>
</gene>
<dbReference type="STRING" id="985053.VMUT_0332"/>
<feature type="transmembrane region" description="Helical" evidence="1">
    <location>
        <begin position="70"/>
        <end position="87"/>
    </location>
</feature>
<evidence type="ECO:0000313" key="3">
    <source>
        <dbReference type="EMBL" id="ADY00545.1"/>
    </source>
</evidence>
<accession>F0QTS9</accession>
<dbReference type="Proteomes" id="UP000007485">
    <property type="component" value="Chromosome"/>
</dbReference>
<evidence type="ECO:0000313" key="4">
    <source>
        <dbReference type="Proteomes" id="UP000007485"/>
    </source>
</evidence>
<dbReference type="eggNOG" id="arCOG00132">
    <property type="taxonomic scope" value="Archaea"/>
</dbReference>
<feature type="transmembrane region" description="Helical" evidence="1">
    <location>
        <begin position="168"/>
        <end position="187"/>
    </location>
</feature>
<feature type="transmembrane region" description="Helical" evidence="1">
    <location>
        <begin position="286"/>
        <end position="307"/>
    </location>
</feature>
<keyword evidence="4" id="KW-1185">Reference proteome</keyword>
<feature type="domain" description="Major facilitator superfamily (MFS) profile" evidence="2">
    <location>
        <begin position="4"/>
        <end position="389"/>
    </location>
</feature>
<reference evidence="3 4" key="1">
    <citation type="journal article" date="2011" name="J. Bacteriol.">
        <title>Complete genome sequence of 'Vulcanisaeta moutnovskia' strain 768-28, a novel member of the hyperthermophilic crenarchaeal genus vulcanisaeta.</title>
        <authorList>
            <person name="Gumerov V.M."/>
            <person name="Mardanov A.V."/>
            <person name="Beletsky A.V."/>
            <person name="Prokofeva M.I."/>
            <person name="Bonch-Osmolovskaya E.A."/>
            <person name="Ravin N.V."/>
            <person name="Skryabin K.G."/>
        </authorList>
    </citation>
    <scope>NUCLEOTIDE SEQUENCE [LARGE SCALE GENOMIC DNA]</scope>
    <source>
        <strain evidence="3 4">768-28</strain>
    </source>
</reference>
<dbReference type="InterPro" id="IPR011701">
    <property type="entry name" value="MFS"/>
</dbReference>